<gene>
    <name evidence="2" type="ORF">RFI_01416</name>
</gene>
<reference evidence="2 3" key="1">
    <citation type="journal article" date="2013" name="Curr. Biol.">
        <title>The Genome of the Foraminiferan Reticulomyxa filosa.</title>
        <authorList>
            <person name="Glockner G."/>
            <person name="Hulsmann N."/>
            <person name="Schleicher M."/>
            <person name="Noegel A.A."/>
            <person name="Eichinger L."/>
            <person name="Gallinger C."/>
            <person name="Pawlowski J."/>
            <person name="Sierra R."/>
            <person name="Euteneuer U."/>
            <person name="Pillet L."/>
            <person name="Moustafa A."/>
            <person name="Platzer M."/>
            <person name="Groth M."/>
            <person name="Szafranski K."/>
            <person name="Schliwa M."/>
        </authorList>
    </citation>
    <scope>NUCLEOTIDE SEQUENCE [LARGE SCALE GENOMIC DNA]</scope>
</reference>
<feature type="transmembrane region" description="Helical" evidence="1">
    <location>
        <begin position="122"/>
        <end position="142"/>
    </location>
</feature>
<feature type="transmembrane region" description="Helical" evidence="1">
    <location>
        <begin position="162"/>
        <end position="184"/>
    </location>
</feature>
<keyword evidence="3" id="KW-1185">Reference proteome</keyword>
<keyword evidence="1" id="KW-0472">Membrane</keyword>
<evidence type="ECO:0000313" key="3">
    <source>
        <dbReference type="Proteomes" id="UP000023152"/>
    </source>
</evidence>
<dbReference type="AlphaFoldDB" id="X6PC03"/>
<comment type="caution">
    <text evidence="2">The sequence shown here is derived from an EMBL/GenBank/DDBJ whole genome shotgun (WGS) entry which is preliminary data.</text>
</comment>
<organism evidence="2 3">
    <name type="scientific">Reticulomyxa filosa</name>
    <dbReference type="NCBI Taxonomy" id="46433"/>
    <lineage>
        <taxon>Eukaryota</taxon>
        <taxon>Sar</taxon>
        <taxon>Rhizaria</taxon>
        <taxon>Retaria</taxon>
        <taxon>Foraminifera</taxon>
        <taxon>Monothalamids</taxon>
        <taxon>Reticulomyxidae</taxon>
        <taxon>Reticulomyxa</taxon>
    </lineage>
</organism>
<dbReference type="EMBL" id="ASPP01001438">
    <property type="protein sequence ID" value="ETO35648.1"/>
    <property type="molecule type" value="Genomic_DNA"/>
</dbReference>
<name>X6PC03_RETFI</name>
<evidence type="ECO:0000313" key="2">
    <source>
        <dbReference type="EMBL" id="ETO35648.1"/>
    </source>
</evidence>
<keyword evidence="1" id="KW-1133">Transmembrane helix</keyword>
<evidence type="ECO:0000256" key="1">
    <source>
        <dbReference type="SAM" id="Phobius"/>
    </source>
</evidence>
<accession>X6PC03</accession>
<feature type="transmembrane region" description="Helical" evidence="1">
    <location>
        <begin position="80"/>
        <end position="102"/>
    </location>
</feature>
<dbReference type="Proteomes" id="UP000023152">
    <property type="component" value="Unassembled WGS sequence"/>
</dbReference>
<feature type="transmembrane region" description="Helical" evidence="1">
    <location>
        <begin position="45"/>
        <end position="68"/>
    </location>
</feature>
<protein>
    <submittedName>
        <fullName evidence="2">Uncharacterized protein</fullName>
    </submittedName>
</protein>
<keyword evidence="1" id="KW-0812">Transmembrane</keyword>
<proteinExistence type="predicted"/>
<sequence length="271" mass="31649">MKNAFLLYCTFIIIDKDMSSQKQKKKPFLGSAMGKCITHHEPRPVFAGLQLVFYTILLVIVLVLLWFSTTHAYGNNRVPLPLRILCLSHITFVCIYIFVNWFNYSIGRAAEVQLYAGYCHTFGLISWNCGVFWNLCMELFWFERLKLAYQHTPYFISSYMKYAFYIICIVMTTWVMTFAVIIAIDGNCAMPLRAADFNPFGKGHSVYVCEGYSSRIEYAYLITGHSSYCKHIFVKKKLVYLHDYTCTHSCLYYQKKNVQKLYTQSNCNRNK</sequence>